<dbReference type="InterPro" id="IPR000212">
    <property type="entry name" value="DNA_helicase_UvrD/REP"/>
</dbReference>
<sequence length="757" mass="85427">MIGRFPSKWKPILPTQRFSDLIKRPLTGFCHHGSLRAFDSGSALNRKWKKKPSFEPSLEQQKVVKLCAVQNVVVSARPGSGKTAVAEAIIATYPESRVDVVTFSKSLELANSRRLYEYSNCKTFTFHKLATLLFGDTVHNDAIFAEHIERARLYNMLPEWKFDPFEIIVLDEFQGCTNNIFWLINCFTRANNQKLARLGRPPARLVVVGDERQSIYGYRGADQRYLTLADQLLGPVSPYPFANIPLSESFRLSKPSVDFINKAFLGGEPYITGSKPGPKPIVLRCYPDRSNALAKKIFDLIKVHGAENSAILSPSIRKNNSLKYLTNKLAEDYRIPIAVQTDDEVPLDKLATNGKMRVSNIHQFKGSERDLVILFGIDASYFKYNGRDLPDDRCPNDIFVALTRAAKQLVVIHDENQELMPFVSVDDLYETADIVNLTRKEGNIAPPSAPGRSPQCGFNLPKSVSVRDLTRHMPDEPLDQILRDYLKIEKLSPPLPEDEHIRIDNVVLSNPAKGFYEAVGDINGLAVTSAFEHHFTGTLSILKGHKTPTDGNLTMTQQQYVSWLCRAACKYEADSSGYRARFIQMKDHAFDWMKPEHLALAQSRLQSALGDLAPNLSFEVYAEQQLKIGNQETLLRDQADIVAFSANSDSVYNKRLESVWEIKFVSKLSNEHILQASIYAYLLTSSSQEAPRIMLFNLKDGEKLEIAPREGREGLRRMIESVLKLKYTTTQEMTNEEFVEMCAKATLEVSNLRGSDE</sequence>
<dbReference type="GO" id="GO:0043138">
    <property type="term" value="F:3'-5' DNA helicase activity"/>
    <property type="evidence" value="ECO:0007669"/>
    <property type="project" value="TreeGrafter"/>
</dbReference>
<evidence type="ECO:0000313" key="2">
    <source>
        <dbReference type="EMBL" id="EHK50242.1"/>
    </source>
</evidence>
<dbReference type="InterPro" id="IPR027785">
    <property type="entry name" value="UvrD-like_helicase_C"/>
</dbReference>
<accession>G9NG30</accession>
<dbReference type="STRING" id="452589.G9NG30"/>
<dbReference type="OrthoDB" id="1470711at2759"/>
<dbReference type="GO" id="GO:0005524">
    <property type="term" value="F:ATP binding"/>
    <property type="evidence" value="ECO:0007669"/>
    <property type="project" value="InterPro"/>
</dbReference>
<keyword evidence="3" id="KW-1185">Reference proteome</keyword>
<dbReference type="InterPro" id="IPR027417">
    <property type="entry name" value="P-loop_NTPase"/>
</dbReference>
<dbReference type="GO" id="GO:0005634">
    <property type="term" value="C:nucleus"/>
    <property type="evidence" value="ECO:0007669"/>
    <property type="project" value="TreeGrafter"/>
</dbReference>
<dbReference type="PANTHER" id="PTHR11070">
    <property type="entry name" value="UVRD / RECB / PCRA DNA HELICASE FAMILY MEMBER"/>
    <property type="match status" value="1"/>
</dbReference>
<dbReference type="PANTHER" id="PTHR11070:SF66">
    <property type="entry name" value="UVRD-LIKE HELICASE C-TERMINAL DOMAIN-CONTAINING PROTEIN"/>
    <property type="match status" value="1"/>
</dbReference>
<organism evidence="2 3">
    <name type="scientific">Hypocrea atroviridis (strain ATCC 20476 / IMI 206040)</name>
    <name type="common">Trichoderma atroviride</name>
    <dbReference type="NCBI Taxonomy" id="452589"/>
    <lineage>
        <taxon>Eukaryota</taxon>
        <taxon>Fungi</taxon>
        <taxon>Dikarya</taxon>
        <taxon>Ascomycota</taxon>
        <taxon>Pezizomycotina</taxon>
        <taxon>Sordariomycetes</taxon>
        <taxon>Hypocreomycetidae</taxon>
        <taxon>Hypocreales</taxon>
        <taxon>Hypocreaceae</taxon>
        <taxon>Trichoderma</taxon>
    </lineage>
</organism>
<gene>
    <name evidence="2" type="ORF">TRIATDRAFT_90556</name>
</gene>
<dbReference type="AlphaFoldDB" id="G9NG30"/>
<feature type="domain" description="UvrD-like helicase C-terminal" evidence="1">
    <location>
        <begin position="357"/>
        <end position="412"/>
    </location>
</feature>
<dbReference type="SUPFAM" id="SSF52540">
    <property type="entry name" value="P-loop containing nucleoside triphosphate hydrolases"/>
    <property type="match status" value="1"/>
</dbReference>
<dbReference type="GO" id="GO:0000725">
    <property type="term" value="P:recombinational repair"/>
    <property type="evidence" value="ECO:0007669"/>
    <property type="project" value="TreeGrafter"/>
</dbReference>
<dbReference type="GeneID" id="25786371"/>
<proteinExistence type="predicted"/>
<name>G9NG30_HYPAI</name>
<dbReference type="EMBL" id="ABDG02000014">
    <property type="protein sequence ID" value="EHK50242.1"/>
    <property type="molecule type" value="Genomic_DNA"/>
</dbReference>
<protein>
    <recommendedName>
        <fullName evidence="1">UvrD-like helicase C-terminal domain-containing protein</fullName>
    </recommendedName>
</protein>
<dbReference type="Pfam" id="PF13245">
    <property type="entry name" value="AAA_19"/>
    <property type="match status" value="1"/>
</dbReference>
<dbReference type="GO" id="GO:0003677">
    <property type="term" value="F:DNA binding"/>
    <property type="evidence" value="ECO:0007669"/>
    <property type="project" value="InterPro"/>
</dbReference>
<evidence type="ECO:0000313" key="3">
    <source>
        <dbReference type="Proteomes" id="UP000005426"/>
    </source>
</evidence>
<dbReference type="eggNOG" id="ENOG502RE2I">
    <property type="taxonomic scope" value="Eukaryota"/>
</dbReference>
<comment type="caution">
    <text evidence="2">The sequence shown here is derived from an EMBL/GenBank/DDBJ whole genome shotgun (WGS) entry which is preliminary data.</text>
</comment>
<dbReference type="Pfam" id="PF13538">
    <property type="entry name" value="UvrD_C_2"/>
    <property type="match status" value="1"/>
</dbReference>
<dbReference type="Proteomes" id="UP000005426">
    <property type="component" value="Unassembled WGS sequence"/>
</dbReference>
<dbReference type="KEGG" id="tatv:25786371"/>
<dbReference type="OMA" id="NCFILAN"/>
<dbReference type="Gene3D" id="3.40.50.300">
    <property type="entry name" value="P-loop containing nucleotide triphosphate hydrolases"/>
    <property type="match status" value="2"/>
</dbReference>
<reference evidence="2 3" key="1">
    <citation type="journal article" date="2011" name="Genome Biol.">
        <title>Comparative genome sequence analysis underscores mycoparasitism as the ancestral life style of Trichoderma.</title>
        <authorList>
            <person name="Kubicek C.P."/>
            <person name="Herrera-Estrella A."/>
            <person name="Seidl-Seiboth V."/>
            <person name="Martinez D.A."/>
            <person name="Druzhinina I.S."/>
            <person name="Thon M."/>
            <person name="Zeilinger S."/>
            <person name="Casas-Flores S."/>
            <person name="Horwitz B.A."/>
            <person name="Mukherjee P.K."/>
            <person name="Mukherjee M."/>
            <person name="Kredics L."/>
            <person name="Alcaraz L.D."/>
            <person name="Aerts A."/>
            <person name="Antal Z."/>
            <person name="Atanasova L."/>
            <person name="Cervantes-Badillo M.G."/>
            <person name="Challacombe J."/>
            <person name="Chertkov O."/>
            <person name="McCluskey K."/>
            <person name="Coulpier F."/>
            <person name="Deshpande N."/>
            <person name="von Doehren H."/>
            <person name="Ebbole D.J."/>
            <person name="Esquivel-Naranjo E.U."/>
            <person name="Fekete E."/>
            <person name="Flipphi M."/>
            <person name="Glaser F."/>
            <person name="Gomez-Rodriguez E.Y."/>
            <person name="Gruber S."/>
            <person name="Han C."/>
            <person name="Henrissat B."/>
            <person name="Hermosa R."/>
            <person name="Hernandez-Onate M."/>
            <person name="Karaffa L."/>
            <person name="Kosti I."/>
            <person name="Le Crom S."/>
            <person name="Lindquist E."/>
            <person name="Lucas S."/>
            <person name="Luebeck M."/>
            <person name="Luebeck P.S."/>
            <person name="Margeot A."/>
            <person name="Metz B."/>
            <person name="Misra M."/>
            <person name="Nevalainen H."/>
            <person name="Omann M."/>
            <person name="Packer N."/>
            <person name="Perrone G."/>
            <person name="Uresti-Rivera E.E."/>
            <person name="Salamov A."/>
            <person name="Schmoll M."/>
            <person name="Seiboth B."/>
            <person name="Shapiro H."/>
            <person name="Sukno S."/>
            <person name="Tamayo-Ramos J.A."/>
            <person name="Tisch D."/>
            <person name="Wiest A."/>
            <person name="Wilkinson H.H."/>
            <person name="Zhang M."/>
            <person name="Coutinho P.M."/>
            <person name="Kenerley C.M."/>
            <person name="Monte E."/>
            <person name="Baker S.E."/>
            <person name="Grigoriev I.V."/>
        </authorList>
    </citation>
    <scope>NUCLEOTIDE SEQUENCE [LARGE SCALE GENOMIC DNA]</scope>
    <source>
        <strain evidence="3">ATCC 20476 / IMI 206040</strain>
    </source>
</reference>
<evidence type="ECO:0000259" key="1">
    <source>
        <dbReference type="Pfam" id="PF13538"/>
    </source>
</evidence>
<dbReference type="HOGENOM" id="CLU_010692_0_0_1"/>